<dbReference type="PANTHER" id="PTHR12729">
    <property type="entry name" value="TRNA(HIS) GUANYLYLTRANSFERASE-RELATED"/>
    <property type="match status" value="1"/>
</dbReference>
<dbReference type="GO" id="GO:0000287">
    <property type="term" value="F:magnesium ion binding"/>
    <property type="evidence" value="ECO:0007669"/>
    <property type="project" value="InterPro"/>
</dbReference>
<dbReference type="EMBL" id="CAJNOR010008767">
    <property type="protein sequence ID" value="CAF1637305.1"/>
    <property type="molecule type" value="Genomic_DNA"/>
</dbReference>
<accession>A0A814JTA4</accession>
<evidence type="ECO:0000256" key="1">
    <source>
        <dbReference type="ARBA" id="ARBA00022310"/>
    </source>
</evidence>
<dbReference type="Proteomes" id="UP000663828">
    <property type="component" value="Unassembled WGS sequence"/>
</dbReference>
<evidence type="ECO:0000313" key="7">
    <source>
        <dbReference type="Proteomes" id="UP000663852"/>
    </source>
</evidence>
<dbReference type="Proteomes" id="UP000663852">
    <property type="component" value="Unassembled WGS sequence"/>
</dbReference>
<name>A0A814JTA4_ADIRI</name>
<comment type="caution">
    <text evidence="4">The sequence shown here is derived from an EMBL/GenBank/DDBJ whole genome shotgun (WGS) entry which is preliminary data.</text>
</comment>
<organism evidence="4 7">
    <name type="scientific">Adineta ricciae</name>
    <name type="common">Rotifer</name>
    <dbReference type="NCBI Taxonomy" id="249248"/>
    <lineage>
        <taxon>Eukaryota</taxon>
        <taxon>Metazoa</taxon>
        <taxon>Spiralia</taxon>
        <taxon>Gnathifera</taxon>
        <taxon>Rotifera</taxon>
        <taxon>Eurotatoria</taxon>
        <taxon>Bdelloidea</taxon>
        <taxon>Adinetida</taxon>
        <taxon>Adinetidae</taxon>
        <taxon>Adineta</taxon>
    </lineage>
</organism>
<comment type="catalytic activity">
    <reaction evidence="2">
        <text>a 5'-end ribonucleotide-tRNA(His) + GTP + ATP + H2O = a 5'-end phospho-guanosine-ribonucleotide-tRNA(His) + AMP + 2 diphosphate + H(+)</text>
        <dbReference type="Rhea" id="RHEA:54564"/>
        <dbReference type="Rhea" id="RHEA-COMP:14193"/>
        <dbReference type="Rhea" id="RHEA-COMP:14917"/>
        <dbReference type="ChEBI" id="CHEBI:15377"/>
        <dbReference type="ChEBI" id="CHEBI:15378"/>
        <dbReference type="ChEBI" id="CHEBI:30616"/>
        <dbReference type="ChEBI" id="CHEBI:33019"/>
        <dbReference type="ChEBI" id="CHEBI:37565"/>
        <dbReference type="ChEBI" id="CHEBI:138282"/>
        <dbReference type="ChEBI" id="CHEBI:141847"/>
        <dbReference type="ChEBI" id="CHEBI:456215"/>
        <dbReference type="EC" id="2.7.7.79"/>
    </reaction>
</comment>
<evidence type="ECO:0000259" key="3">
    <source>
        <dbReference type="Pfam" id="PF04446"/>
    </source>
</evidence>
<dbReference type="AlphaFoldDB" id="A0A814JTA4"/>
<evidence type="ECO:0000313" key="4">
    <source>
        <dbReference type="EMBL" id="CAF1042276.1"/>
    </source>
</evidence>
<dbReference type="PANTHER" id="PTHR12729:SF1">
    <property type="entry name" value="TRNAHIS GUANYLYLTRANSFERASE CATALYTIC DOMAIN-CONTAINING PROTEIN"/>
    <property type="match status" value="1"/>
</dbReference>
<gene>
    <name evidence="4" type="ORF">EDS130_LOCUS16987</name>
    <name evidence="5" type="ORF">XAT740_LOCUS52690</name>
</gene>
<sequence>MSFDIDDKQLLDDEKLLASQVKQLESVSDQRLDPAYPFVVRLDGVSFRNYTRGFKKPFDQRMTRAFIRTSADLLQRFSPLTIFYESDEISLVFNACPVLESSEKHPREHMYSGRIQKLVSVLASYTAAKFNKYINEEDWSDIESPHVRERLQAHSAYFDGRAFTVPNVFAAVASIYWRHRYDTLKNATLTYALSHYSQNAILGKSPHELRDLMRTEKNWDMLADAPKNIIYGTFLKKELYDLESMDRKTQQNVIVKRSRVRVGSFSMSKLLANNKDKVEFIMSKYWNEGNPNVMDVEIPDWWMQYYRQPNTLVNDE</sequence>
<dbReference type="GO" id="GO:0006400">
    <property type="term" value="P:tRNA modification"/>
    <property type="evidence" value="ECO:0007669"/>
    <property type="project" value="InterPro"/>
</dbReference>
<evidence type="ECO:0000313" key="6">
    <source>
        <dbReference type="Proteomes" id="UP000663828"/>
    </source>
</evidence>
<protein>
    <recommendedName>
        <fullName evidence="1">Probable tRNA(His) guanylyltransferase</fullName>
    </recommendedName>
</protein>
<reference evidence="4" key="1">
    <citation type="submission" date="2021-02" db="EMBL/GenBank/DDBJ databases">
        <authorList>
            <person name="Nowell W R."/>
        </authorList>
    </citation>
    <scope>NUCLEOTIDE SEQUENCE</scope>
</reference>
<feature type="domain" description="tRNAHis guanylyltransferase catalytic" evidence="3">
    <location>
        <begin position="19"/>
        <end position="166"/>
    </location>
</feature>
<evidence type="ECO:0000313" key="5">
    <source>
        <dbReference type="EMBL" id="CAF1637305.1"/>
    </source>
</evidence>
<dbReference type="OrthoDB" id="5959761at2759"/>
<dbReference type="InterPro" id="IPR007537">
    <property type="entry name" value="tRNAHis_GuaTrfase_Thg1"/>
</dbReference>
<dbReference type="Pfam" id="PF04446">
    <property type="entry name" value="Thg1"/>
    <property type="match status" value="1"/>
</dbReference>
<keyword evidence="6" id="KW-1185">Reference proteome</keyword>
<dbReference type="InterPro" id="IPR038469">
    <property type="entry name" value="tRNAHis_GuaTrfase_Thg1_sf"/>
</dbReference>
<evidence type="ECO:0000256" key="2">
    <source>
        <dbReference type="ARBA" id="ARBA00047281"/>
    </source>
</evidence>
<dbReference type="EMBL" id="CAJNOJ010000075">
    <property type="protein sequence ID" value="CAF1042276.1"/>
    <property type="molecule type" value="Genomic_DNA"/>
</dbReference>
<proteinExistence type="predicted"/>
<dbReference type="Gene3D" id="3.30.70.3000">
    <property type="match status" value="1"/>
</dbReference>
<dbReference type="GO" id="GO:0008193">
    <property type="term" value="F:tRNA guanylyltransferase activity"/>
    <property type="evidence" value="ECO:0007669"/>
    <property type="project" value="UniProtKB-EC"/>
</dbReference>
<dbReference type="InterPro" id="IPR024956">
    <property type="entry name" value="tRNAHis_GuaTrfase_cat"/>
</dbReference>